<dbReference type="Gene3D" id="3.40.630.30">
    <property type="match status" value="1"/>
</dbReference>
<proteinExistence type="predicted"/>
<dbReference type="AlphaFoldDB" id="A0A517ZBY7"/>
<dbReference type="KEGG" id="mri:Mal4_43130"/>
<dbReference type="OrthoDB" id="9798081at2"/>
<name>A0A517ZBY7_9PLAN</name>
<sequence length="162" mass="17354">MIRLVPITTSLGQSLQEGHSTFDETYGLQCGDLGELIGQVVAATLEMHAPQGPAEPWCGYLAADGQTGAIVGTCAFKSPPTAEGVEIAYFTFPPFEGKGYGTAMAAQLTELASGAGPGVRVFAQTLPESSVSTRILERNGFRRVGERQHPEDGRVWEWERLP</sequence>
<evidence type="ECO:0000313" key="2">
    <source>
        <dbReference type="EMBL" id="QDU39959.1"/>
    </source>
</evidence>
<dbReference type="InterPro" id="IPR000182">
    <property type="entry name" value="GNAT_dom"/>
</dbReference>
<dbReference type="Pfam" id="PF13302">
    <property type="entry name" value="Acetyltransf_3"/>
    <property type="match status" value="1"/>
</dbReference>
<dbReference type="EMBL" id="CP036275">
    <property type="protein sequence ID" value="QDU39959.1"/>
    <property type="molecule type" value="Genomic_DNA"/>
</dbReference>
<dbReference type="PROSITE" id="PS51186">
    <property type="entry name" value="GNAT"/>
    <property type="match status" value="1"/>
</dbReference>
<feature type="domain" description="N-acetyltransferase" evidence="1">
    <location>
        <begin position="2"/>
        <end position="162"/>
    </location>
</feature>
<organism evidence="2 3">
    <name type="scientific">Maioricimonas rarisocia</name>
    <dbReference type="NCBI Taxonomy" id="2528026"/>
    <lineage>
        <taxon>Bacteria</taxon>
        <taxon>Pseudomonadati</taxon>
        <taxon>Planctomycetota</taxon>
        <taxon>Planctomycetia</taxon>
        <taxon>Planctomycetales</taxon>
        <taxon>Planctomycetaceae</taxon>
        <taxon>Maioricimonas</taxon>
    </lineage>
</organism>
<dbReference type="RefSeq" id="WP_145371087.1">
    <property type="nucleotide sequence ID" value="NZ_CP036275.1"/>
</dbReference>
<reference evidence="2 3" key="1">
    <citation type="submission" date="2019-02" db="EMBL/GenBank/DDBJ databases">
        <title>Deep-cultivation of Planctomycetes and their phenomic and genomic characterization uncovers novel biology.</title>
        <authorList>
            <person name="Wiegand S."/>
            <person name="Jogler M."/>
            <person name="Boedeker C."/>
            <person name="Pinto D."/>
            <person name="Vollmers J."/>
            <person name="Rivas-Marin E."/>
            <person name="Kohn T."/>
            <person name="Peeters S.H."/>
            <person name="Heuer A."/>
            <person name="Rast P."/>
            <person name="Oberbeckmann S."/>
            <person name="Bunk B."/>
            <person name="Jeske O."/>
            <person name="Meyerdierks A."/>
            <person name="Storesund J.E."/>
            <person name="Kallscheuer N."/>
            <person name="Luecker S."/>
            <person name="Lage O.M."/>
            <person name="Pohl T."/>
            <person name="Merkel B.J."/>
            <person name="Hornburger P."/>
            <person name="Mueller R.-W."/>
            <person name="Bruemmer F."/>
            <person name="Labrenz M."/>
            <person name="Spormann A.M."/>
            <person name="Op den Camp H."/>
            <person name="Overmann J."/>
            <person name="Amann R."/>
            <person name="Jetten M.S.M."/>
            <person name="Mascher T."/>
            <person name="Medema M.H."/>
            <person name="Devos D.P."/>
            <person name="Kaster A.-K."/>
            <person name="Ovreas L."/>
            <person name="Rohde M."/>
            <person name="Galperin M.Y."/>
            <person name="Jogler C."/>
        </authorList>
    </citation>
    <scope>NUCLEOTIDE SEQUENCE [LARGE SCALE GENOMIC DNA]</scope>
    <source>
        <strain evidence="2 3">Mal4</strain>
    </source>
</reference>
<keyword evidence="3" id="KW-1185">Reference proteome</keyword>
<dbReference type="SUPFAM" id="SSF55729">
    <property type="entry name" value="Acyl-CoA N-acyltransferases (Nat)"/>
    <property type="match status" value="1"/>
</dbReference>
<gene>
    <name evidence="2" type="ORF">Mal4_43130</name>
</gene>
<dbReference type="InterPro" id="IPR051531">
    <property type="entry name" value="N-acetyltransferase"/>
</dbReference>
<accession>A0A517ZBY7</accession>
<dbReference type="GO" id="GO:0016747">
    <property type="term" value="F:acyltransferase activity, transferring groups other than amino-acyl groups"/>
    <property type="evidence" value="ECO:0007669"/>
    <property type="project" value="InterPro"/>
</dbReference>
<dbReference type="Proteomes" id="UP000320496">
    <property type="component" value="Chromosome"/>
</dbReference>
<evidence type="ECO:0000313" key="3">
    <source>
        <dbReference type="Proteomes" id="UP000320496"/>
    </source>
</evidence>
<protein>
    <recommendedName>
        <fullName evidence="1">N-acetyltransferase domain-containing protein</fullName>
    </recommendedName>
</protein>
<dbReference type="PANTHER" id="PTHR43792">
    <property type="entry name" value="GNAT FAMILY, PUTATIVE (AFU_ORTHOLOGUE AFUA_3G00765)-RELATED-RELATED"/>
    <property type="match status" value="1"/>
</dbReference>
<evidence type="ECO:0000259" key="1">
    <source>
        <dbReference type="PROSITE" id="PS51186"/>
    </source>
</evidence>
<dbReference type="PANTHER" id="PTHR43792:SF1">
    <property type="entry name" value="N-ACETYLTRANSFERASE DOMAIN-CONTAINING PROTEIN"/>
    <property type="match status" value="1"/>
</dbReference>
<dbReference type="InterPro" id="IPR016181">
    <property type="entry name" value="Acyl_CoA_acyltransferase"/>
</dbReference>